<proteinExistence type="predicted"/>
<keyword evidence="2" id="KW-0472">Membrane</keyword>
<evidence type="ECO:0000256" key="1">
    <source>
        <dbReference type="SAM" id="MobiDB-lite"/>
    </source>
</evidence>
<evidence type="ECO:0000313" key="3">
    <source>
        <dbReference type="EMBL" id="CAG8779936.1"/>
    </source>
</evidence>
<organism evidence="3 4">
    <name type="scientific">Ambispora leptoticha</name>
    <dbReference type="NCBI Taxonomy" id="144679"/>
    <lineage>
        <taxon>Eukaryota</taxon>
        <taxon>Fungi</taxon>
        <taxon>Fungi incertae sedis</taxon>
        <taxon>Mucoromycota</taxon>
        <taxon>Glomeromycotina</taxon>
        <taxon>Glomeromycetes</taxon>
        <taxon>Archaeosporales</taxon>
        <taxon>Ambisporaceae</taxon>
        <taxon>Ambispora</taxon>
    </lineage>
</organism>
<gene>
    <name evidence="3" type="ORF">ALEPTO_LOCUS14621</name>
</gene>
<accession>A0A9N9P327</accession>
<protein>
    <submittedName>
        <fullName evidence="3">1467_t:CDS:1</fullName>
    </submittedName>
</protein>
<dbReference type="EMBL" id="CAJVPS010058299">
    <property type="protein sequence ID" value="CAG8779936.1"/>
    <property type="molecule type" value="Genomic_DNA"/>
</dbReference>
<feature type="region of interest" description="Disordered" evidence="1">
    <location>
        <begin position="1"/>
        <end position="32"/>
    </location>
</feature>
<evidence type="ECO:0000313" key="4">
    <source>
        <dbReference type="Proteomes" id="UP000789508"/>
    </source>
</evidence>
<feature type="non-terminal residue" evidence="3">
    <location>
        <position position="52"/>
    </location>
</feature>
<feature type="compositionally biased region" description="Basic and acidic residues" evidence="1">
    <location>
        <begin position="1"/>
        <end position="16"/>
    </location>
</feature>
<keyword evidence="2" id="KW-0812">Transmembrane</keyword>
<feature type="non-terminal residue" evidence="3">
    <location>
        <position position="1"/>
    </location>
</feature>
<comment type="caution">
    <text evidence="3">The sequence shown here is derived from an EMBL/GenBank/DDBJ whole genome shotgun (WGS) entry which is preliminary data.</text>
</comment>
<name>A0A9N9P327_9GLOM</name>
<dbReference type="Proteomes" id="UP000789508">
    <property type="component" value="Unassembled WGS sequence"/>
</dbReference>
<evidence type="ECO:0000256" key="2">
    <source>
        <dbReference type="SAM" id="Phobius"/>
    </source>
</evidence>
<sequence>KENKLKEKESELKELNKNNNSPSNNQPDKSGNSNLLLYVGLAAMGAIIILLA</sequence>
<keyword evidence="4" id="KW-1185">Reference proteome</keyword>
<dbReference type="AlphaFoldDB" id="A0A9N9P327"/>
<reference evidence="3" key="1">
    <citation type="submission" date="2021-06" db="EMBL/GenBank/DDBJ databases">
        <authorList>
            <person name="Kallberg Y."/>
            <person name="Tangrot J."/>
            <person name="Rosling A."/>
        </authorList>
    </citation>
    <scope>NUCLEOTIDE SEQUENCE</scope>
    <source>
        <strain evidence="3">FL130A</strain>
    </source>
</reference>
<keyword evidence="2" id="KW-1133">Transmembrane helix</keyword>
<feature type="transmembrane region" description="Helical" evidence="2">
    <location>
        <begin position="35"/>
        <end position="51"/>
    </location>
</feature>